<organism evidence="1 2">
    <name type="scientific">Botryotinia convoluta</name>
    <dbReference type="NCBI Taxonomy" id="54673"/>
    <lineage>
        <taxon>Eukaryota</taxon>
        <taxon>Fungi</taxon>
        <taxon>Dikarya</taxon>
        <taxon>Ascomycota</taxon>
        <taxon>Pezizomycotina</taxon>
        <taxon>Leotiomycetes</taxon>
        <taxon>Helotiales</taxon>
        <taxon>Sclerotiniaceae</taxon>
        <taxon>Botryotinia</taxon>
    </lineage>
</organism>
<evidence type="ECO:0000313" key="2">
    <source>
        <dbReference type="Proteomes" id="UP000297527"/>
    </source>
</evidence>
<dbReference type="AlphaFoldDB" id="A0A4Z1IT83"/>
<dbReference type="OrthoDB" id="3561275at2759"/>
<dbReference type="Proteomes" id="UP000297527">
    <property type="component" value="Unassembled WGS sequence"/>
</dbReference>
<proteinExistence type="predicted"/>
<accession>A0A4Z1IT83</accession>
<gene>
    <name evidence="1" type="ORF">BCON_0039g00240</name>
</gene>
<comment type="caution">
    <text evidence="1">The sequence shown here is derived from an EMBL/GenBank/DDBJ whole genome shotgun (WGS) entry which is preliminary data.</text>
</comment>
<protein>
    <submittedName>
        <fullName evidence="1">Uncharacterized protein</fullName>
    </submittedName>
</protein>
<dbReference type="EMBL" id="PQXN01000039">
    <property type="protein sequence ID" value="TGO59993.1"/>
    <property type="molecule type" value="Genomic_DNA"/>
</dbReference>
<name>A0A4Z1IT83_9HELO</name>
<evidence type="ECO:0000313" key="1">
    <source>
        <dbReference type="EMBL" id="TGO59993.1"/>
    </source>
</evidence>
<reference evidence="1 2" key="1">
    <citation type="submission" date="2017-12" db="EMBL/GenBank/DDBJ databases">
        <title>Comparative genomics of Botrytis spp.</title>
        <authorList>
            <person name="Valero-Jimenez C.A."/>
            <person name="Tapia P."/>
            <person name="Veloso J."/>
            <person name="Silva-Moreno E."/>
            <person name="Staats M."/>
            <person name="Valdes J.H."/>
            <person name="Van Kan J.A.L."/>
        </authorList>
    </citation>
    <scope>NUCLEOTIDE SEQUENCE [LARGE SCALE GENOMIC DNA]</scope>
    <source>
        <strain evidence="1 2">MUCL11595</strain>
    </source>
</reference>
<sequence length="136" mass="16347">MSLSTLRNTERRRQMDPVSMPQILSLQRTQSTKTYRSDGFYKFPLKVRAIIFFYVLCDSWHGKSPNFLKALRGDRRLYFEALPIFYKYNVYEISRWSIIRPPYGLGFLRNVHNLRIRIHLRKLRFAKTNNDAQVAR</sequence>
<keyword evidence="2" id="KW-1185">Reference proteome</keyword>